<dbReference type="AlphaFoldDB" id="R4WZ90"/>
<reference evidence="1 2" key="2">
    <citation type="journal article" date="2018" name="Int. J. Syst. Evol. Microbiol.">
        <title>Burkholderia insecticola sp. nov., a gut symbiotic bacterium of the bean bug Riptortus pedestris.</title>
        <authorList>
            <person name="Takeshita K."/>
            <person name="Tamaki H."/>
            <person name="Ohbayashi T."/>
            <person name="Meng X.-Y."/>
            <person name="Sone T."/>
            <person name="Mitani Y."/>
            <person name="Peeters C."/>
            <person name="Kikuchi Y."/>
            <person name="Vandamme P."/>
        </authorList>
    </citation>
    <scope>NUCLEOTIDE SEQUENCE [LARGE SCALE GENOMIC DNA]</scope>
    <source>
        <strain evidence="1">RPE64</strain>
        <plasmid evidence="1 2">p1</plasmid>
    </source>
</reference>
<organism evidence="1 2">
    <name type="scientific">Caballeronia insecticola</name>
    <dbReference type="NCBI Taxonomy" id="758793"/>
    <lineage>
        <taxon>Bacteria</taxon>
        <taxon>Pseudomonadati</taxon>
        <taxon>Pseudomonadota</taxon>
        <taxon>Betaproteobacteria</taxon>
        <taxon>Burkholderiales</taxon>
        <taxon>Burkholderiaceae</taxon>
        <taxon>Caballeronia</taxon>
    </lineage>
</organism>
<evidence type="ECO:0000313" key="1">
    <source>
        <dbReference type="EMBL" id="BAN27010.1"/>
    </source>
</evidence>
<geneLocation type="plasmid" evidence="1 2">
    <name>p1</name>
</geneLocation>
<keyword evidence="2" id="KW-1185">Reference proteome</keyword>
<protein>
    <submittedName>
        <fullName evidence="1">Uncharacterized protein</fullName>
    </submittedName>
</protein>
<dbReference type="Proteomes" id="UP000013966">
    <property type="component" value="Plasmid p1"/>
</dbReference>
<proteinExistence type="predicted"/>
<dbReference type="EMBL" id="AP013061">
    <property type="protein sequence ID" value="BAN27010.1"/>
    <property type="molecule type" value="Genomic_DNA"/>
</dbReference>
<accession>R4WZ90</accession>
<sequence>MAGSVDGEPATGSTFALMGSAFVVTGIAQGLGETVEVVIDAVGQAGKASVKVAKSSFDKLGVSVGTAVQAVKVSTGTVLVASGKVLAFVPNAAGEALLHQERVPG</sequence>
<name>R4WZ90_9BURK</name>
<dbReference type="HOGENOM" id="CLU_2231495_0_0_4"/>
<gene>
    <name evidence="1" type="ORF">BRPE64_DCDS00740</name>
</gene>
<reference evidence="1 2" key="1">
    <citation type="journal article" date="2013" name="Genome Announc.">
        <title>Complete Genome Sequence of Burkholderia sp. Strain RPE64, Bacterial Symbiont of the Bean Bug Riptortus pedestris.</title>
        <authorList>
            <person name="Shibata T.F."/>
            <person name="Maeda T."/>
            <person name="Nikoh N."/>
            <person name="Yamaguchi K."/>
            <person name="Oshima K."/>
            <person name="Hattori M."/>
            <person name="Nishiyama T."/>
            <person name="Hasebe M."/>
            <person name="Fukatsu T."/>
            <person name="Kikuchi Y."/>
            <person name="Shigenobu S."/>
        </authorList>
    </citation>
    <scope>NUCLEOTIDE SEQUENCE [LARGE SCALE GENOMIC DNA]</scope>
    <source>
        <plasmid evidence="1 2">p1</plasmid>
    </source>
</reference>
<evidence type="ECO:0000313" key="2">
    <source>
        <dbReference type="Proteomes" id="UP000013966"/>
    </source>
</evidence>
<dbReference type="KEGG" id="buo:BRPE64_DCDS00740"/>
<dbReference type="PATRIC" id="fig|758793.3.peg.5230"/>
<keyword evidence="1" id="KW-0614">Plasmid</keyword>